<dbReference type="Proteomes" id="UP001212841">
    <property type="component" value="Unassembled WGS sequence"/>
</dbReference>
<comment type="caution">
    <text evidence="9">The sequence shown here is derived from an EMBL/GenBank/DDBJ whole genome shotgun (WGS) entry which is preliminary data.</text>
</comment>
<organism evidence="9 10">
    <name type="scientific">Rhizophlyctis rosea</name>
    <dbReference type="NCBI Taxonomy" id="64517"/>
    <lineage>
        <taxon>Eukaryota</taxon>
        <taxon>Fungi</taxon>
        <taxon>Fungi incertae sedis</taxon>
        <taxon>Chytridiomycota</taxon>
        <taxon>Chytridiomycota incertae sedis</taxon>
        <taxon>Chytridiomycetes</taxon>
        <taxon>Rhizophlyctidales</taxon>
        <taxon>Rhizophlyctidaceae</taxon>
        <taxon>Rhizophlyctis</taxon>
    </lineage>
</organism>
<dbReference type="Pfam" id="PF11901">
    <property type="entry name" value="DM9"/>
    <property type="match status" value="1"/>
</dbReference>
<feature type="active site" evidence="5 6">
    <location>
        <position position="399"/>
    </location>
</feature>
<feature type="active site" evidence="5 6">
    <location>
        <position position="379"/>
    </location>
</feature>
<keyword evidence="10" id="KW-1185">Reference proteome</keyword>
<protein>
    <recommendedName>
        <fullName evidence="8">Calpain catalytic domain-containing protein</fullName>
    </recommendedName>
</protein>
<dbReference type="AlphaFoldDB" id="A0AAD5SKM7"/>
<dbReference type="SMART" id="SM00230">
    <property type="entry name" value="CysPc"/>
    <property type="match status" value="1"/>
</dbReference>
<dbReference type="Gene3D" id="3.90.70.10">
    <property type="entry name" value="Cysteine proteinases"/>
    <property type="match status" value="1"/>
</dbReference>
<dbReference type="InterPro" id="IPR038765">
    <property type="entry name" value="Papain-like_cys_pep_sf"/>
</dbReference>
<evidence type="ECO:0000256" key="1">
    <source>
        <dbReference type="ARBA" id="ARBA00007623"/>
    </source>
</evidence>
<keyword evidence="2 6" id="KW-0645">Protease</keyword>
<dbReference type="SMART" id="SM00696">
    <property type="entry name" value="DM9"/>
    <property type="match status" value="1"/>
</dbReference>
<evidence type="ECO:0000313" key="10">
    <source>
        <dbReference type="Proteomes" id="UP001212841"/>
    </source>
</evidence>
<dbReference type="PRINTS" id="PR00704">
    <property type="entry name" value="CALPAIN"/>
</dbReference>
<dbReference type="InterPro" id="IPR000169">
    <property type="entry name" value="Pept_cys_AS"/>
</dbReference>
<feature type="active site" evidence="5 6">
    <location>
        <position position="200"/>
    </location>
</feature>
<dbReference type="CDD" id="cd00044">
    <property type="entry name" value="CysPc"/>
    <property type="match status" value="1"/>
</dbReference>
<evidence type="ECO:0000256" key="2">
    <source>
        <dbReference type="ARBA" id="ARBA00022670"/>
    </source>
</evidence>
<feature type="domain" description="Calpain catalytic" evidence="8">
    <location>
        <begin position="170"/>
        <end position="455"/>
    </location>
</feature>
<proteinExistence type="inferred from homology"/>
<dbReference type="EMBL" id="JADGJD010000070">
    <property type="protein sequence ID" value="KAJ3055624.1"/>
    <property type="molecule type" value="Genomic_DNA"/>
</dbReference>
<sequence>MEDGPTLPRSQLIRPDLPPRTHSIEDSLPQPTPVHQHMEPSLSPVDENGAQMPSPISHSREHTVETQPRTATTRRLRRGRTLIANERDLNSTLARSVAREGPKTLAATDGLAAAKEGCMLKVKKISEECRRKNTRFRDRHFDLERSREECLFSLSHTDASGEKFQPRGVKRVHEIFDNPYFFGNTGPTAGDISQGNVGDCYFLAALATLTAVPSLIEAICVARDERVGVYGFIFFRDGEWISSVVDDQLYVKHADFNQADMVERQKFKGDERLYKHVLQKNSDALYFSSCKDPNKTWLPLLEKAYAKVHGDYESISGGITGEAVEDLTGGVITPIHTADILDPDRFWEEELTKVPNAFLFACAVQREGHKGYNGLIHNHAYSVLEAREVRGKKLVKIRNPWGSAEWKGPWSDGSSEWTPEWMEQLDHRFGDDGVFWMEYSDFLKEWTVLDRTRLFDEQPRWYVASSWLECAPAFPPEWGQVHFTLTFTKHTDAVIVLSQLDNRYFRGLEGAFMFSLEFRLWYDDEKDWIDRSTGGPGGRSTNVEIKDLKPGRYTVSVRVDRVRTERMERQEFADSLPGEKAPKFVKVGKSYDFAVQKAANQDSVEPQEGDPEDAVLVLGLRVYSKDRKSRIAGHVLGPGEVVPETVSILDPEDVHADMQSLKDARVQKHDYEDFVWKGKGSARHTSDPRGVHPFLPIIDSPPRYEGSSSHPTLNRHKSESFLDGVSDLSAGSVVWRREAKGSYGRAPSPLPHYHSFPSDMTLLGLGSPRNQRARSLTPTPGRNDFEVGGLSLPLHVPIPHIAIPPSELAWVKCENGTTWPNAILGGGDTARKTPFYIGRVEHEGGYELGYVAADIGGCAFPFEGQGQTKAAYEVLTGDESRVQWVPVSAQILAEVLPKLRPVGGGRGGLDPTNEIQELIIARARVTGMVSLVIPGKAGLSNGGLCYFASGNSEEFVENYEILVHR</sequence>
<keyword evidence="4 6" id="KW-0788">Thiol protease</keyword>
<dbReference type="Pfam" id="PF00648">
    <property type="entry name" value="Peptidase_C2"/>
    <property type="match status" value="1"/>
</dbReference>
<keyword evidence="3 6" id="KW-0378">Hydrolase</keyword>
<gene>
    <name evidence="9" type="ORF">HK097_009951</name>
</gene>
<name>A0AAD5SKM7_9FUNG</name>
<comment type="similarity">
    <text evidence="1">Belongs to the peptidase C2 family.</text>
</comment>
<dbReference type="InterPro" id="IPR001300">
    <property type="entry name" value="Peptidase_C2_calpain_cat"/>
</dbReference>
<evidence type="ECO:0000256" key="3">
    <source>
        <dbReference type="ARBA" id="ARBA00022801"/>
    </source>
</evidence>
<dbReference type="SUPFAM" id="SSF54001">
    <property type="entry name" value="Cysteine proteinases"/>
    <property type="match status" value="1"/>
</dbReference>
<evidence type="ECO:0000256" key="4">
    <source>
        <dbReference type="ARBA" id="ARBA00022807"/>
    </source>
</evidence>
<dbReference type="PROSITE" id="PS50203">
    <property type="entry name" value="CALPAIN_CAT"/>
    <property type="match status" value="1"/>
</dbReference>
<evidence type="ECO:0000259" key="8">
    <source>
        <dbReference type="PROSITE" id="PS50203"/>
    </source>
</evidence>
<dbReference type="PROSITE" id="PS00139">
    <property type="entry name" value="THIOL_PROTEASE_CYS"/>
    <property type="match status" value="1"/>
</dbReference>
<reference evidence="9" key="1">
    <citation type="submission" date="2020-05" db="EMBL/GenBank/DDBJ databases">
        <title>Phylogenomic resolution of chytrid fungi.</title>
        <authorList>
            <person name="Stajich J.E."/>
            <person name="Amses K."/>
            <person name="Simmons R."/>
            <person name="Seto K."/>
            <person name="Myers J."/>
            <person name="Bonds A."/>
            <person name="Quandt C.A."/>
            <person name="Barry K."/>
            <person name="Liu P."/>
            <person name="Grigoriev I."/>
            <person name="Longcore J.E."/>
            <person name="James T.Y."/>
        </authorList>
    </citation>
    <scope>NUCLEOTIDE SEQUENCE</scope>
    <source>
        <strain evidence="9">JEL0318</strain>
    </source>
</reference>
<dbReference type="InterPro" id="IPR022684">
    <property type="entry name" value="Calpain_cysteine_protease"/>
</dbReference>
<evidence type="ECO:0000313" key="9">
    <source>
        <dbReference type="EMBL" id="KAJ3055624.1"/>
    </source>
</evidence>
<dbReference type="PANTHER" id="PTHR10183">
    <property type="entry name" value="CALPAIN"/>
    <property type="match status" value="1"/>
</dbReference>
<evidence type="ECO:0000256" key="6">
    <source>
        <dbReference type="PROSITE-ProRule" id="PRU00239"/>
    </source>
</evidence>
<accession>A0AAD5SKM7</accession>
<dbReference type="InterPro" id="IPR006616">
    <property type="entry name" value="DM9_repeat"/>
</dbReference>
<feature type="region of interest" description="Disordered" evidence="7">
    <location>
        <begin position="680"/>
        <end position="718"/>
    </location>
</feature>
<evidence type="ECO:0000256" key="5">
    <source>
        <dbReference type="PIRSR" id="PIRSR622684-1"/>
    </source>
</evidence>
<dbReference type="GO" id="GO:0006508">
    <property type="term" value="P:proteolysis"/>
    <property type="evidence" value="ECO:0007669"/>
    <property type="project" value="UniProtKB-KW"/>
</dbReference>
<dbReference type="PANTHER" id="PTHR10183:SF379">
    <property type="entry name" value="CALPAIN-5"/>
    <property type="match status" value="1"/>
</dbReference>
<evidence type="ECO:0000256" key="7">
    <source>
        <dbReference type="SAM" id="MobiDB-lite"/>
    </source>
</evidence>
<dbReference type="GO" id="GO:0004198">
    <property type="term" value="F:calcium-dependent cysteine-type endopeptidase activity"/>
    <property type="evidence" value="ECO:0007669"/>
    <property type="project" value="InterPro"/>
</dbReference>
<feature type="region of interest" description="Disordered" evidence="7">
    <location>
        <begin position="1"/>
        <end position="74"/>
    </location>
</feature>